<organism evidence="1">
    <name type="scientific">Lygus hesperus</name>
    <name type="common">Western plant bug</name>
    <dbReference type="NCBI Taxonomy" id="30085"/>
    <lineage>
        <taxon>Eukaryota</taxon>
        <taxon>Metazoa</taxon>
        <taxon>Ecdysozoa</taxon>
        <taxon>Arthropoda</taxon>
        <taxon>Hexapoda</taxon>
        <taxon>Insecta</taxon>
        <taxon>Pterygota</taxon>
        <taxon>Neoptera</taxon>
        <taxon>Paraneoptera</taxon>
        <taxon>Hemiptera</taxon>
        <taxon>Heteroptera</taxon>
        <taxon>Panheteroptera</taxon>
        <taxon>Cimicomorpha</taxon>
        <taxon>Miridae</taxon>
        <taxon>Mirini</taxon>
        <taxon>Lygus</taxon>
    </lineage>
</organism>
<sequence length="262" mass="29871">MSKRRVVKKKSSGCCWKKLLGKAFNKRDGDEISPTIQQQDEIIYLNLYLTSLEKKMQAIEEVTRLKWYRKESDPKSKAEGRTYIRSGFRYLTDGTCKPYLPAANHFMDGPYSRLLPAGQYAARNASLNKTNSDAIIKEIMSLGNNNFDCESRKWSALTTPIITGQESRIGKITELDSTTEIAQYTVKTYQVAALSYPLEYYTACRLGEATLQKPRAPVKASCSIHYFDKENKTIEIMYDNKEWDKRGTIVLKDIENQAGVQA</sequence>
<name>A0A0A9XPU6_LYGHE</name>
<dbReference type="EMBL" id="GBHO01020837">
    <property type="protein sequence ID" value="JAG22767.1"/>
    <property type="molecule type" value="Transcribed_RNA"/>
</dbReference>
<evidence type="ECO:0000313" key="1">
    <source>
        <dbReference type="EMBL" id="JAG22767.1"/>
    </source>
</evidence>
<gene>
    <name evidence="1" type="primary">smg_0</name>
    <name evidence="1" type="ORF">CM83_5048</name>
</gene>
<reference evidence="1" key="2">
    <citation type="submission" date="2014-07" db="EMBL/GenBank/DDBJ databases">
        <authorList>
            <person name="Hull J."/>
        </authorList>
    </citation>
    <scope>NUCLEOTIDE SEQUENCE</scope>
</reference>
<accession>A0A0A9XPU6</accession>
<proteinExistence type="predicted"/>
<reference evidence="1" key="1">
    <citation type="journal article" date="2014" name="PLoS ONE">
        <title>Transcriptome-Based Identification of ABC Transporters in the Western Tarnished Plant Bug Lygus hesperus.</title>
        <authorList>
            <person name="Hull J.J."/>
            <person name="Chaney K."/>
            <person name="Geib S.M."/>
            <person name="Fabrick J.A."/>
            <person name="Brent C.S."/>
            <person name="Walsh D."/>
            <person name="Lavine L.C."/>
        </authorList>
    </citation>
    <scope>NUCLEOTIDE SEQUENCE</scope>
</reference>
<feature type="non-terminal residue" evidence="1">
    <location>
        <position position="262"/>
    </location>
</feature>
<dbReference type="AlphaFoldDB" id="A0A0A9XPU6"/>
<protein>
    <submittedName>
        <fullName evidence="1">Protein smg</fullName>
    </submittedName>
</protein>